<evidence type="ECO:0000313" key="3">
    <source>
        <dbReference type="Proteomes" id="UP001153714"/>
    </source>
</evidence>
<organism evidence="2 3">
    <name type="scientific">Diatraea saccharalis</name>
    <name type="common">sugarcane borer</name>
    <dbReference type="NCBI Taxonomy" id="40085"/>
    <lineage>
        <taxon>Eukaryota</taxon>
        <taxon>Metazoa</taxon>
        <taxon>Ecdysozoa</taxon>
        <taxon>Arthropoda</taxon>
        <taxon>Hexapoda</taxon>
        <taxon>Insecta</taxon>
        <taxon>Pterygota</taxon>
        <taxon>Neoptera</taxon>
        <taxon>Endopterygota</taxon>
        <taxon>Lepidoptera</taxon>
        <taxon>Glossata</taxon>
        <taxon>Ditrysia</taxon>
        <taxon>Pyraloidea</taxon>
        <taxon>Crambidae</taxon>
        <taxon>Crambinae</taxon>
        <taxon>Diatraea</taxon>
    </lineage>
</organism>
<dbReference type="InterPro" id="IPR006578">
    <property type="entry name" value="MADF-dom"/>
</dbReference>
<sequence length="245" mass="28172">MDGSDVVFPRKLLKRFIQLYKELPCLWDRTCPSYKLKQKRHDAISKLTKLVQEYDPTATRVHVLRKIESLRACVRREYKRVRESRQKATSPDEVYTPQLWYFDLFSFVFHDSSMPAVKTACSPVAHAADSAEEEEIDQAANDDASFEQQTYPAEYKMSMVEIEDNPSSSKRYSPMDEESNRVSKRLCTEIEDEYDAIGVNVAAKLRTLPPNMRIIAEKLINDVLFQAQVNGLNSSTVISTSDPFK</sequence>
<dbReference type="AlphaFoldDB" id="A0A9N9WLN9"/>
<dbReference type="Pfam" id="PF10545">
    <property type="entry name" value="MADF_DNA_bdg"/>
    <property type="match status" value="1"/>
</dbReference>
<accession>A0A9N9WLN9</accession>
<evidence type="ECO:0000259" key="1">
    <source>
        <dbReference type="PROSITE" id="PS51029"/>
    </source>
</evidence>
<dbReference type="PANTHER" id="PTHR21505">
    <property type="entry name" value="MADF DOMAIN-CONTAINING PROTEIN-RELATED"/>
    <property type="match status" value="1"/>
</dbReference>
<keyword evidence="3" id="KW-1185">Reference proteome</keyword>
<dbReference type="OrthoDB" id="7476629at2759"/>
<reference evidence="2" key="2">
    <citation type="submission" date="2022-10" db="EMBL/GenBank/DDBJ databases">
        <authorList>
            <consortium name="ENA_rothamsted_submissions"/>
            <consortium name="culmorum"/>
            <person name="King R."/>
        </authorList>
    </citation>
    <scope>NUCLEOTIDE SEQUENCE</scope>
</reference>
<name>A0A9N9WLN9_9NEOP</name>
<dbReference type="PROSITE" id="PS51029">
    <property type="entry name" value="MADF"/>
    <property type="match status" value="1"/>
</dbReference>
<dbReference type="EMBL" id="OU893339">
    <property type="protein sequence ID" value="CAG9795898.1"/>
    <property type="molecule type" value="Genomic_DNA"/>
</dbReference>
<protein>
    <recommendedName>
        <fullName evidence="1">MADF domain-containing protein</fullName>
    </recommendedName>
</protein>
<reference evidence="2" key="1">
    <citation type="submission" date="2021-12" db="EMBL/GenBank/DDBJ databases">
        <authorList>
            <person name="King R."/>
        </authorList>
    </citation>
    <scope>NUCLEOTIDE SEQUENCE</scope>
</reference>
<feature type="domain" description="MADF" evidence="1">
    <location>
        <begin position="15"/>
        <end position="113"/>
    </location>
</feature>
<dbReference type="SMART" id="SM00595">
    <property type="entry name" value="MADF"/>
    <property type="match status" value="1"/>
</dbReference>
<dbReference type="PANTHER" id="PTHR21505:SF8">
    <property type="entry name" value="DPT-YFP REPRESSOR BY OVEREXPRESSION, ISOFORM D-RELATED"/>
    <property type="match status" value="1"/>
</dbReference>
<gene>
    <name evidence="2" type="ORF">DIATSA_LOCUS13129</name>
</gene>
<proteinExistence type="predicted"/>
<dbReference type="Proteomes" id="UP001153714">
    <property type="component" value="Chromosome 8"/>
</dbReference>
<evidence type="ECO:0000313" key="2">
    <source>
        <dbReference type="EMBL" id="CAG9795898.1"/>
    </source>
</evidence>